<keyword evidence="3" id="KW-0472">Membrane</keyword>
<dbReference type="InterPro" id="IPR016032">
    <property type="entry name" value="Sig_transdc_resp-reg_C-effctor"/>
</dbReference>
<keyword evidence="3" id="KW-1133">Transmembrane helix</keyword>
<proteinExistence type="predicted"/>
<dbReference type="RefSeq" id="WP_324180534.1">
    <property type="nucleotide sequence ID" value="NZ_BAABAW010000006.1"/>
</dbReference>
<dbReference type="EMBL" id="JAYKLX010000006">
    <property type="protein sequence ID" value="MEB3346505.1"/>
    <property type="molecule type" value="Genomic_DNA"/>
</dbReference>
<evidence type="ECO:0000256" key="1">
    <source>
        <dbReference type="ARBA" id="ARBA00023125"/>
    </source>
</evidence>
<protein>
    <submittedName>
        <fullName evidence="5">Winged helix-turn-helix domain-containing protein</fullName>
    </submittedName>
</protein>
<accession>A0ABU5ZXC0</accession>
<dbReference type="Pfam" id="PF00486">
    <property type="entry name" value="Trans_reg_C"/>
    <property type="match status" value="1"/>
</dbReference>
<keyword evidence="3" id="KW-0812">Transmembrane</keyword>
<evidence type="ECO:0000256" key="2">
    <source>
        <dbReference type="PROSITE-ProRule" id="PRU01091"/>
    </source>
</evidence>
<evidence type="ECO:0000256" key="3">
    <source>
        <dbReference type="SAM" id="Phobius"/>
    </source>
</evidence>
<sequence length="291" mass="33252">MHTINRAKTGVTAILIIVLSIWILFSFVEKEKETYYPEKAKIILREIGNRLLLANKDSISLVLPIKQIDENEFEISFQKELSINPDSLAAITNSIINKSNLVTDHIIEVQHCKTKDVVYSYQILKTNSDTLIPCSGRILPINCYTIRILLVPKEASKIGKSIYPITTLSLLIIFISGSFILSRKNNKASEKKLKDSTKIGKYTFHMDQQILKFEDQSIPLTTKETDLLKIFYKHPNEVVKREKLAKEVWEDHGVIVGRSLDMFISKLRKKLSLDSSIKLTNVHGVGYKMEM</sequence>
<keyword evidence="1 2" id="KW-0238">DNA-binding</keyword>
<feature type="domain" description="OmpR/PhoB-type" evidence="4">
    <location>
        <begin position="194"/>
        <end position="291"/>
    </location>
</feature>
<reference evidence="5 6" key="1">
    <citation type="journal article" date="2013" name="Int. J. Syst. Evol. Microbiol.">
        <title>Aquimarina gracilis sp. nov., isolated from the gut microflora of a mussel, Mytilus coruscus, and emended description of Aquimarina spongiae.</title>
        <authorList>
            <person name="Park S.C."/>
            <person name="Choe H.N."/>
            <person name="Baik K.S."/>
            <person name="Seong C.N."/>
        </authorList>
    </citation>
    <scope>NUCLEOTIDE SEQUENCE [LARGE SCALE GENOMIC DNA]</scope>
    <source>
        <strain evidence="5 6">PSC32</strain>
    </source>
</reference>
<dbReference type="InterPro" id="IPR036388">
    <property type="entry name" value="WH-like_DNA-bd_sf"/>
</dbReference>
<evidence type="ECO:0000313" key="5">
    <source>
        <dbReference type="EMBL" id="MEB3346505.1"/>
    </source>
</evidence>
<name>A0ABU5ZXC0_9FLAO</name>
<dbReference type="Proteomes" id="UP001327027">
    <property type="component" value="Unassembled WGS sequence"/>
</dbReference>
<evidence type="ECO:0000313" key="6">
    <source>
        <dbReference type="Proteomes" id="UP001327027"/>
    </source>
</evidence>
<evidence type="ECO:0000259" key="4">
    <source>
        <dbReference type="PROSITE" id="PS51755"/>
    </source>
</evidence>
<comment type="caution">
    <text evidence="5">The sequence shown here is derived from an EMBL/GenBank/DDBJ whole genome shotgun (WGS) entry which is preliminary data.</text>
</comment>
<dbReference type="InterPro" id="IPR001867">
    <property type="entry name" value="OmpR/PhoB-type_DNA-bd"/>
</dbReference>
<dbReference type="CDD" id="cd00383">
    <property type="entry name" value="trans_reg_C"/>
    <property type="match status" value="1"/>
</dbReference>
<dbReference type="SMART" id="SM00862">
    <property type="entry name" value="Trans_reg_C"/>
    <property type="match status" value="1"/>
</dbReference>
<keyword evidence="6" id="KW-1185">Reference proteome</keyword>
<organism evidence="5 6">
    <name type="scientific">Aquimarina gracilis</name>
    <dbReference type="NCBI Taxonomy" id="874422"/>
    <lineage>
        <taxon>Bacteria</taxon>
        <taxon>Pseudomonadati</taxon>
        <taxon>Bacteroidota</taxon>
        <taxon>Flavobacteriia</taxon>
        <taxon>Flavobacteriales</taxon>
        <taxon>Flavobacteriaceae</taxon>
        <taxon>Aquimarina</taxon>
    </lineage>
</organism>
<feature type="transmembrane region" description="Helical" evidence="3">
    <location>
        <begin position="162"/>
        <end position="182"/>
    </location>
</feature>
<gene>
    <name evidence="5" type="ORF">U6A24_13590</name>
</gene>
<feature type="DNA-binding region" description="OmpR/PhoB-type" evidence="2">
    <location>
        <begin position="194"/>
        <end position="291"/>
    </location>
</feature>
<dbReference type="PROSITE" id="PS51755">
    <property type="entry name" value="OMPR_PHOB"/>
    <property type="match status" value="1"/>
</dbReference>
<dbReference type="Gene3D" id="1.10.10.10">
    <property type="entry name" value="Winged helix-like DNA-binding domain superfamily/Winged helix DNA-binding domain"/>
    <property type="match status" value="1"/>
</dbReference>
<dbReference type="SUPFAM" id="SSF46894">
    <property type="entry name" value="C-terminal effector domain of the bipartite response regulators"/>
    <property type="match status" value="1"/>
</dbReference>
<feature type="transmembrane region" description="Helical" evidence="3">
    <location>
        <begin position="7"/>
        <end position="28"/>
    </location>
</feature>